<proteinExistence type="predicted"/>
<feature type="domain" description="Right handed beta helix" evidence="1">
    <location>
        <begin position="127"/>
        <end position="241"/>
    </location>
</feature>
<dbReference type="AlphaFoldDB" id="X1U1S3"/>
<name>X1U1S3_9ZZZZ</name>
<dbReference type="InterPro" id="IPR011050">
    <property type="entry name" value="Pectin_lyase_fold/virulence"/>
</dbReference>
<gene>
    <name evidence="2" type="ORF">S12H4_37227</name>
</gene>
<sequence>MLATLIGGSCAPQSLGEALDPSGNPFAHRFSDVTDIRTATFVVAASDSVHKYEADYFCDGTNDHVQIQAALDALPATGGQVVLLDGTFNVEVTVNLDSYQTLRGCGRNTILTTTTADMVFLSAVGGAGTELVHIVIADMQVDGGAGLLGDMGIYFEFVDYSLIENVYSRRHASATSAFGIGILLITSDCNQIVNNVCSDNLIIGIGFASSSRNSVVGNICESNNDFGITLLTGADNNFVANLCRLNGDG</sequence>
<dbReference type="InterPro" id="IPR012334">
    <property type="entry name" value="Pectin_lyas_fold"/>
</dbReference>
<accession>X1U1S3</accession>
<dbReference type="Pfam" id="PF13229">
    <property type="entry name" value="Beta_helix"/>
    <property type="match status" value="1"/>
</dbReference>
<dbReference type="SUPFAM" id="SSF51126">
    <property type="entry name" value="Pectin lyase-like"/>
    <property type="match status" value="1"/>
</dbReference>
<feature type="non-terminal residue" evidence="2">
    <location>
        <position position="249"/>
    </location>
</feature>
<organism evidence="2">
    <name type="scientific">marine sediment metagenome</name>
    <dbReference type="NCBI Taxonomy" id="412755"/>
    <lineage>
        <taxon>unclassified sequences</taxon>
        <taxon>metagenomes</taxon>
        <taxon>ecological metagenomes</taxon>
    </lineage>
</organism>
<dbReference type="EMBL" id="BARW01022272">
    <property type="protein sequence ID" value="GAI97566.1"/>
    <property type="molecule type" value="Genomic_DNA"/>
</dbReference>
<protein>
    <recommendedName>
        <fullName evidence="1">Right handed beta helix domain-containing protein</fullName>
    </recommendedName>
</protein>
<reference evidence="2" key="1">
    <citation type="journal article" date="2014" name="Front. Microbiol.">
        <title>High frequency of phylogenetically diverse reductive dehalogenase-homologous genes in deep subseafloor sedimentary metagenomes.</title>
        <authorList>
            <person name="Kawai M."/>
            <person name="Futagami T."/>
            <person name="Toyoda A."/>
            <person name="Takaki Y."/>
            <person name="Nishi S."/>
            <person name="Hori S."/>
            <person name="Arai W."/>
            <person name="Tsubouchi T."/>
            <person name="Morono Y."/>
            <person name="Uchiyama I."/>
            <person name="Ito T."/>
            <person name="Fujiyama A."/>
            <person name="Inagaki F."/>
            <person name="Takami H."/>
        </authorList>
    </citation>
    <scope>NUCLEOTIDE SEQUENCE</scope>
    <source>
        <strain evidence="2">Expedition CK06-06</strain>
    </source>
</reference>
<comment type="caution">
    <text evidence="2">The sequence shown here is derived from an EMBL/GenBank/DDBJ whole genome shotgun (WGS) entry which is preliminary data.</text>
</comment>
<dbReference type="InterPro" id="IPR039448">
    <property type="entry name" value="Beta_helix"/>
</dbReference>
<evidence type="ECO:0000259" key="1">
    <source>
        <dbReference type="Pfam" id="PF13229"/>
    </source>
</evidence>
<dbReference type="Gene3D" id="2.160.20.10">
    <property type="entry name" value="Single-stranded right-handed beta-helix, Pectin lyase-like"/>
    <property type="match status" value="1"/>
</dbReference>
<evidence type="ECO:0000313" key="2">
    <source>
        <dbReference type="EMBL" id="GAI97566.1"/>
    </source>
</evidence>